<dbReference type="InterPro" id="IPR036411">
    <property type="entry name" value="TorD-like_sf"/>
</dbReference>
<evidence type="ECO:0000313" key="3">
    <source>
        <dbReference type="EMBL" id="TYL14514.1"/>
    </source>
</evidence>
<dbReference type="InterPro" id="IPR020945">
    <property type="entry name" value="DMSO/NO3_reduct_chaperone"/>
</dbReference>
<reference evidence="3 5" key="2">
    <citation type="submission" date="2019-05" db="EMBL/GenBank/DDBJ databases">
        <title>Genome sequence of Moorella thermoacetica ATCC 33924.</title>
        <authorList>
            <person name="Poehlein A."/>
            <person name="Bengelsdorf F.R."/>
            <person name="Duerre P."/>
            <person name="Daniel R."/>
        </authorList>
    </citation>
    <scope>NUCLEOTIDE SEQUENCE [LARGE SCALE GENOMIC DNA]</scope>
    <source>
        <strain evidence="3 5">ATCC 33924</strain>
    </source>
</reference>
<evidence type="ECO:0000313" key="5">
    <source>
        <dbReference type="Proteomes" id="UP000322283"/>
    </source>
</evidence>
<dbReference type="PANTHER" id="PTHR34227">
    <property type="entry name" value="CHAPERONE PROTEIN YCDY"/>
    <property type="match status" value="1"/>
</dbReference>
<dbReference type="Proteomes" id="UP000094598">
    <property type="component" value="Chromosome"/>
</dbReference>
<reference evidence="2 4" key="1">
    <citation type="submission" date="2016-08" db="EMBL/GenBank/DDBJ databases">
        <title>Moorella thermoacetica DSM 103132.</title>
        <authorList>
            <person name="Jendresen C.B."/>
            <person name="Redl S.M."/>
            <person name="Jensen T.O."/>
            <person name="Nielsen A.T."/>
        </authorList>
    </citation>
    <scope>NUCLEOTIDE SEQUENCE [LARGE SCALE GENOMIC DNA]</scope>
    <source>
        <strain evidence="2 4">DSM 103132</strain>
    </source>
</reference>
<accession>A0AAC9HI91</accession>
<dbReference type="PANTHER" id="PTHR34227:SF1">
    <property type="entry name" value="DIMETHYL SULFOXIDE REDUCTASE CHAPERONE-RELATED"/>
    <property type="match status" value="1"/>
</dbReference>
<dbReference type="EMBL" id="VCDX01000002">
    <property type="protein sequence ID" value="TYL14514.1"/>
    <property type="molecule type" value="Genomic_DNA"/>
</dbReference>
<evidence type="ECO:0000313" key="4">
    <source>
        <dbReference type="Proteomes" id="UP000094598"/>
    </source>
</evidence>
<dbReference type="InterPro" id="IPR050289">
    <property type="entry name" value="TorD/DmsD_chaperones"/>
</dbReference>
<organism evidence="2 4">
    <name type="scientific">Neomoorella thermoacetica</name>
    <name type="common">Clostridium thermoaceticum</name>
    <dbReference type="NCBI Taxonomy" id="1525"/>
    <lineage>
        <taxon>Bacteria</taxon>
        <taxon>Bacillati</taxon>
        <taxon>Bacillota</taxon>
        <taxon>Clostridia</taxon>
        <taxon>Neomoorellales</taxon>
        <taxon>Neomoorellaceae</taxon>
        <taxon>Neomoorella</taxon>
    </lineage>
</organism>
<keyword evidence="1" id="KW-0143">Chaperone</keyword>
<dbReference type="SUPFAM" id="SSF89155">
    <property type="entry name" value="TorD-like"/>
    <property type="match status" value="1"/>
</dbReference>
<dbReference type="Pfam" id="PF02613">
    <property type="entry name" value="Nitrate_red_del"/>
    <property type="match status" value="1"/>
</dbReference>
<sequence>MACHRPALKLRKGDIMEKELLAEWHQGRELVYTFLARIYQEGPARDLLAALAGEEFLVELAASSQNEDLITGCRQMQAELEARRQDLEAYRQELQGDYNRLFVGPGHLEAPPWESVYRSKEHLLFGEETLAVREFYRSFGLESRKKNQEPDDHLGLELEFMARLCREAAASIQSGGDADRFLAGQGRFLEEHLEQWVPALTADIQRAARTDFFRGLALFTRGWLAEDRVEVEMVLEERQKG</sequence>
<dbReference type="Gene3D" id="1.10.3480.10">
    <property type="entry name" value="TorD-like"/>
    <property type="match status" value="1"/>
</dbReference>
<proteinExistence type="predicted"/>
<protein>
    <submittedName>
        <fullName evidence="2">Tat proofreading chaperone DmsD</fullName>
    </submittedName>
</protein>
<dbReference type="AlphaFoldDB" id="A0AAC9HI91"/>
<evidence type="ECO:0000313" key="2">
    <source>
        <dbReference type="EMBL" id="AOQ24110.1"/>
    </source>
</evidence>
<evidence type="ECO:0000256" key="1">
    <source>
        <dbReference type="ARBA" id="ARBA00023186"/>
    </source>
</evidence>
<dbReference type="EMBL" id="CP017019">
    <property type="protein sequence ID" value="AOQ24110.1"/>
    <property type="molecule type" value="Genomic_DNA"/>
</dbReference>
<keyword evidence="5" id="KW-1185">Reference proteome</keyword>
<dbReference type="Proteomes" id="UP000322283">
    <property type="component" value="Unassembled WGS sequence"/>
</dbReference>
<gene>
    <name evidence="2" type="primary">dmsD_1</name>
    <name evidence="2" type="ORF">Maut_01671</name>
    <name evidence="3" type="ORF">MTAT_07490</name>
</gene>
<name>A0AAC9HI91_NEOTH</name>